<comment type="similarity">
    <text evidence="1">Belongs to the LysR transcriptional regulatory family.</text>
</comment>
<dbReference type="InterPro" id="IPR005119">
    <property type="entry name" value="LysR_subst-bd"/>
</dbReference>
<proteinExistence type="inferred from homology"/>
<feature type="domain" description="HTH lysR-type" evidence="5">
    <location>
        <begin position="1"/>
        <end position="58"/>
    </location>
</feature>
<dbReference type="Pfam" id="PF03466">
    <property type="entry name" value="LysR_substrate"/>
    <property type="match status" value="1"/>
</dbReference>
<dbReference type="CDD" id="cd08422">
    <property type="entry name" value="PBP2_CrgA_like"/>
    <property type="match status" value="1"/>
</dbReference>
<evidence type="ECO:0000313" key="6">
    <source>
        <dbReference type="EMBL" id="MBV4458713.1"/>
    </source>
</evidence>
<evidence type="ECO:0000313" key="7">
    <source>
        <dbReference type="Proteomes" id="UP000765224"/>
    </source>
</evidence>
<dbReference type="InterPro" id="IPR058163">
    <property type="entry name" value="LysR-type_TF_proteobact-type"/>
</dbReference>
<dbReference type="EMBL" id="JAHSTS010000001">
    <property type="protein sequence ID" value="MBV4458713.1"/>
    <property type="molecule type" value="Genomic_DNA"/>
</dbReference>
<dbReference type="PANTHER" id="PTHR30537:SF5">
    <property type="entry name" value="HTH-TYPE TRANSCRIPTIONAL ACTIVATOR TTDR-RELATED"/>
    <property type="match status" value="1"/>
</dbReference>
<dbReference type="Proteomes" id="UP000765224">
    <property type="component" value="Unassembled WGS sequence"/>
</dbReference>
<reference evidence="6 7" key="1">
    <citation type="submission" date="2021-06" db="EMBL/GenBank/DDBJ databases">
        <title>Updating the genus Pseudomonas: Description of 43 new species and partition of the Pseudomonas putida group.</title>
        <authorList>
            <person name="Girard L."/>
            <person name="Lood C."/>
            <person name="Vandamme P."/>
            <person name="Rokni-Zadeh H."/>
            <person name="Van Noort V."/>
            <person name="Hofte M."/>
            <person name="Lavigne R."/>
            <person name="De Mot R."/>
        </authorList>
    </citation>
    <scope>NUCLEOTIDE SEQUENCE [LARGE SCALE GENOMIC DNA]</scope>
    <source>
        <strain evidence="6 7">COR58</strain>
    </source>
</reference>
<name>A0ABS6PDZ8_9PSED</name>
<dbReference type="PANTHER" id="PTHR30537">
    <property type="entry name" value="HTH-TYPE TRANSCRIPTIONAL REGULATOR"/>
    <property type="match status" value="1"/>
</dbReference>
<evidence type="ECO:0000256" key="1">
    <source>
        <dbReference type="ARBA" id="ARBA00009437"/>
    </source>
</evidence>
<dbReference type="PROSITE" id="PS50931">
    <property type="entry name" value="HTH_LYSR"/>
    <property type="match status" value="1"/>
</dbReference>
<evidence type="ECO:0000256" key="2">
    <source>
        <dbReference type="ARBA" id="ARBA00023015"/>
    </source>
</evidence>
<evidence type="ECO:0000256" key="3">
    <source>
        <dbReference type="ARBA" id="ARBA00023125"/>
    </source>
</evidence>
<protein>
    <submittedName>
        <fullName evidence="6">LysR family transcriptional regulator</fullName>
    </submittedName>
</protein>
<evidence type="ECO:0000256" key="4">
    <source>
        <dbReference type="ARBA" id="ARBA00023163"/>
    </source>
</evidence>
<dbReference type="RefSeq" id="WP_217892295.1">
    <property type="nucleotide sequence ID" value="NZ_JAHSTS010000001.1"/>
</dbReference>
<organism evidence="6 7">
    <name type="scientific">Pseudomonas ekonensis</name>
    <dbReference type="NCBI Taxonomy" id="2842353"/>
    <lineage>
        <taxon>Bacteria</taxon>
        <taxon>Pseudomonadati</taxon>
        <taxon>Pseudomonadota</taxon>
        <taxon>Gammaproteobacteria</taxon>
        <taxon>Pseudomonadales</taxon>
        <taxon>Pseudomonadaceae</taxon>
        <taxon>Pseudomonas</taxon>
    </lineage>
</organism>
<dbReference type="Pfam" id="PF00126">
    <property type="entry name" value="HTH_1"/>
    <property type="match status" value="1"/>
</dbReference>
<keyword evidence="3" id="KW-0238">DNA-binding</keyword>
<evidence type="ECO:0000259" key="5">
    <source>
        <dbReference type="PROSITE" id="PS50931"/>
    </source>
</evidence>
<keyword evidence="2" id="KW-0805">Transcription regulation</keyword>
<comment type="caution">
    <text evidence="6">The sequence shown here is derived from an EMBL/GenBank/DDBJ whole genome shotgun (WGS) entry which is preliminary data.</text>
</comment>
<keyword evidence="4" id="KW-0804">Transcription</keyword>
<gene>
    <name evidence="6" type="ORF">KVG96_12195</name>
</gene>
<sequence>MDFNAVRMFVSVAQTGSLSAAAERLSIPLPTLSRRIRELEQQLKVQLLERSVRGTKLTDSGTRLYEHASRGIEALIEGEQAVISDQAHLKGHLRLSLPPSFEPWWEVLAAFQRRYSQIQISVYTTERRIDLIEDGVDVALRVGMIAHETMVARRMLTYRHILVASPALIERLGALGSIEALSDYPCAVWSQGPNATWQLGGVVFKPEAILSTNDYAHLRSRALAGDVVTELPPFLAASAIREGKLLALLPEHPLPEQQINLLYPSHRHPSAIVRAYLDFSQEYMKYRHHGILDAEHGQHGMQR</sequence>
<accession>A0ABS6PDZ8</accession>
<keyword evidence="7" id="KW-1185">Reference proteome</keyword>
<dbReference type="InterPro" id="IPR000847">
    <property type="entry name" value="LysR_HTH_N"/>
</dbReference>